<keyword evidence="15" id="KW-1185">Reference proteome</keyword>
<evidence type="ECO:0000256" key="2">
    <source>
        <dbReference type="ARBA" id="ARBA00005248"/>
    </source>
</evidence>
<keyword evidence="7" id="KW-0915">Sodium</keyword>
<evidence type="ECO:0000256" key="4">
    <source>
        <dbReference type="ARBA" id="ARBA00022449"/>
    </source>
</evidence>
<evidence type="ECO:0000256" key="5">
    <source>
        <dbReference type="ARBA" id="ARBA00022692"/>
    </source>
</evidence>
<keyword evidence="8" id="KW-0406">Ion transport</keyword>
<dbReference type="RefSeq" id="XP_004177723.1">
    <property type="nucleotide sequence ID" value="XM_004177675.1"/>
</dbReference>
<comment type="similarity">
    <text evidence="2">Belongs to the fungal Na(+)/H(+) exchanger family.</text>
</comment>
<name>I2GVQ2_HENB6</name>
<proteinExistence type="inferred from homology"/>
<dbReference type="GO" id="GO:0036376">
    <property type="term" value="P:sodium ion export across plasma membrane"/>
    <property type="evidence" value="ECO:0007669"/>
    <property type="project" value="InterPro"/>
</dbReference>
<dbReference type="OMA" id="HFARKEG"/>
<evidence type="ECO:0000256" key="8">
    <source>
        <dbReference type="ARBA" id="ARBA00023065"/>
    </source>
</evidence>
<dbReference type="GO" id="GO:0042391">
    <property type="term" value="P:regulation of membrane potential"/>
    <property type="evidence" value="ECO:0007669"/>
    <property type="project" value="InterPro"/>
</dbReference>
<keyword evidence="6 12" id="KW-1133">Transmembrane helix</keyword>
<accession>I2GVQ2</accession>
<evidence type="ECO:0000256" key="11">
    <source>
        <dbReference type="SAM" id="MobiDB-lite"/>
    </source>
</evidence>
<dbReference type="FunFam" id="1.20.1530.20:FF:000015">
    <property type="entry name" value="Na(+)/H(+) antiporter 2"/>
    <property type="match status" value="1"/>
</dbReference>
<dbReference type="OrthoDB" id="5327978at2759"/>
<feature type="transmembrane region" description="Helical" evidence="12">
    <location>
        <begin position="12"/>
        <end position="32"/>
    </location>
</feature>
<dbReference type="PANTHER" id="PTHR31382:SF4">
    <property type="entry name" value="NA(+)_H(+) ANTIPORTER"/>
    <property type="match status" value="1"/>
</dbReference>
<dbReference type="STRING" id="1071380.I2GVQ2"/>
<feature type="domain" description="Cation/H+ exchanger transmembrane" evidence="13">
    <location>
        <begin position="26"/>
        <end position="436"/>
    </location>
</feature>
<evidence type="ECO:0000256" key="1">
    <source>
        <dbReference type="ARBA" id="ARBA00004141"/>
    </source>
</evidence>
<dbReference type="GeneID" id="14493093"/>
<feature type="transmembrane region" description="Helical" evidence="12">
    <location>
        <begin position="413"/>
        <end position="437"/>
    </location>
</feature>
<dbReference type="GO" id="GO:0005886">
    <property type="term" value="C:plasma membrane"/>
    <property type="evidence" value="ECO:0007669"/>
    <property type="project" value="InterPro"/>
</dbReference>
<evidence type="ECO:0000256" key="12">
    <source>
        <dbReference type="SAM" id="Phobius"/>
    </source>
</evidence>
<evidence type="ECO:0000313" key="14">
    <source>
        <dbReference type="EMBL" id="CCH58204.1"/>
    </source>
</evidence>
<feature type="transmembrane region" description="Helical" evidence="12">
    <location>
        <begin position="102"/>
        <end position="125"/>
    </location>
</feature>
<keyword evidence="9 12" id="KW-0472">Membrane</keyword>
<evidence type="ECO:0000313" key="15">
    <source>
        <dbReference type="Proteomes" id="UP000002866"/>
    </source>
</evidence>
<dbReference type="GO" id="GO:0120029">
    <property type="term" value="P:proton export across plasma membrane"/>
    <property type="evidence" value="ECO:0007669"/>
    <property type="project" value="InterPro"/>
</dbReference>
<dbReference type="InParanoid" id="I2GVQ2"/>
<dbReference type="EMBL" id="HE806316">
    <property type="protein sequence ID" value="CCH58204.1"/>
    <property type="molecule type" value="Genomic_DNA"/>
</dbReference>
<evidence type="ECO:0000256" key="7">
    <source>
        <dbReference type="ARBA" id="ARBA00023053"/>
    </source>
</evidence>
<gene>
    <name evidence="14" type="primary">TBLA0A04080</name>
    <name evidence="14" type="ORF">TBLA_0A04080</name>
</gene>
<dbReference type="InterPro" id="IPR038770">
    <property type="entry name" value="Na+/solute_symporter_sf"/>
</dbReference>
<dbReference type="InterPro" id="IPR006153">
    <property type="entry name" value="Cation/H_exchanger_TM"/>
</dbReference>
<dbReference type="GO" id="GO:0015385">
    <property type="term" value="F:sodium:proton antiporter activity"/>
    <property type="evidence" value="ECO:0007669"/>
    <property type="project" value="InterPro"/>
</dbReference>
<reference evidence="14 15" key="1">
    <citation type="journal article" date="2011" name="Proc. Natl. Acad. Sci. U.S.A.">
        <title>Evolutionary erosion of yeast sex chromosomes by mating-type switching accidents.</title>
        <authorList>
            <person name="Gordon J.L."/>
            <person name="Armisen D."/>
            <person name="Proux-Wera E."/>
            <person name="Oheigeartaigh S.S."/>
            <person name="Byrne K.P."/>
            <person name="Wolfe K.H."/>
        </authorList>
    </citation>
    <scope>NUCLEOTIDE SEQUENCE [LARGE SCALE GENOMIC DNA]</scope>
    <source>
        <strain evidence="15">ATCC 34711 / CBS 6284 / DSM 70876 / NBRC 10599 / NRRL Y-10934 / UCD 77-7</strain>
    </source>
</reference>
<feature type="transmembrane region" description="Helical" evidence="12">
    <location>
        <begin position="203"/>
        <end position="225"/>
    </location>
</feature>
<feature type="transmembrane region" description="Helical" evidence="12">
    <location>
        <begin position="245"/>
        <end position="261"/>
    </location>
</feature>
<dbReference type="KEGG" id="tbl:TBLA_0A04080"/>
<dbReference type="Pfam" id="PF00999">
    <property type="entry name" value="Na_H_Exchanger"/>
    <property type="match status" value="1"/>
</dbReference>
<dbReference type="AlphaFoldDB" id="I2GVQ2"/>
<evidence type="ECO:0000256" key="9">
    <source>
        <dbReference type="ARBA" id="ARBA00023136"/>
    </source>
</evidence>
<dbReference type="Proteomes" id="UP000002866">
    <property type="component" value="Chromosome 1"/>
</dbReference>
<dbReference type="InterPro" id="IPR004712">
    <property type="entry name" value="Na+/H+_antiporter_fungi"/>
</dbReference>
<protein>
    <recommendedName>
        <fullName evidence="13">Cation/H+ exchanger transmembrane domain-containing protein</fullName>
    </recommendedName>
</protein>
<dbReference type="HOGENOM" id="CLU_008635_5_0_1"/>
<comment type="subcellular location">
    <subcellularLocation>
        <location evidence="1">Membrane</location>
        <topology evidence="1">Multi-pass membrane protein</topology>
    </subcellularLocation>
</comment>
<evidence type="ECO:0000259" key="13">
    <source>
        <dbReference type="Pfam" id="PF00999"/>
    </source>
</evidence>
<feature type="transmembrane region" description="Helical" evidence="12">
    <location>
        <begin position="41"/>
        <end position="59"/>
    </location>
</feature>
<dbReference type="GO" id="GO:0030007">
    <property type="term" value="P:intracellular potassium ion homeostasis"/>
    <property type="evidence" value="ECO:0007669"/>
    <property type="project" value="TreeGrafter"/>
</dbReference>
<feature type="transmembrane region" description="Helical" evidence="12">
    <location>
        <begin position="360"/>
        <end position="381"/>
    </location>
</feature>
<dbReference type="eggNOG" id="KOG4505">
    <property type="taxonomic scope" value="Eukaryota"/>
</dbReference>
<keyword evidence="4" id="KW-0050">Antiport</keyword>
<keyword evidence="3" id="KW-0813">Transport</keyword>
<keyword evidence="5 12" id="KW-0812">Transmembrane</keyword>
<organism evidence="14 15">
    <name type="scientific">Henningerozyma blattae (strain ATCC 34711 / CBS 6284 / DSM 70876 / NBRC 10599 / NRRL Y-10934 / UCD 77-7)</name>
    <name type="common">Yeast</name>
    <name type="synonym">Tetrapisispora blattae</name>
    <dbReference type="NCBI Taxonomy" id="1071380"/>
    <lineage>
        <taxon>Eukaryota</taxon>
        <taxon>Fungi</taxon>
        <taxon>Dikarya</taxon>
        <taxon>Ascomycota</taxon>
        <taxon>Saccharomycotina</taxon>
        <taxon>Saccharomycetes</taxon>
        <taxon>Saccharomycetales</taxon>
        <taxon>Saccharomycetaceae</taxon>
        <taxon>Henningerozyma</taxon>
    </lineage>
</organism>
<keyword evidence="10" id="KW-0739">Sodium transport</keyword>
<feature type="region of interest" description="Disordered" evidence="11">
    <location>
        <begin position="477"/>
        <end position="499"/>
    </location>
</feature>
<sequence>MAWSQVDPTKAHVAYACIAVFCSIFSLVSLFVKEKLYVGESIAASIFGLIVGPRCLNWFNPMSWGNADEIILEITRIVLCIQVFAGAVELPPKYMWKHGKSVCLLTIPAMVAGWLIVGLFIWIIIPGLNFSSGLLVAACITATDPILAQSVVSGRFAQNIALPIRYLLSAESGCNDGMAFPFVFLSLDLIKYWGHGGEVVKDWLCISVIYECIFGSFLGIVIGWVGKEAIKLAKRYNMIDKESLFAFYIILAFMCAGFSSILGADDLLASFFAGCAFGWDGWFREQTAESNLINIIDVLLNYAYFVYYGSIIPWSSFDDDELGLKVWRLILIAVVVLFLRRLPITLMLKPFLPEIKTWKEAFFVGHFGPIGVSALFAALTAKAELEKSVSKDQTPLPKLPPKGSKHWQLMASIWPIVCFIVFVSIIIHGSSVAFMMLAKHLSSVIPETTKKTSQKDDPSTELEDLENFNDVLERQTIKSSGKINEEDSSEDDTSYEVNGPSTVMKRKQLQNDIASSTHNAIYPDDQIQSSYSLESMRKDILGVNTDGVSS</sequence>
<evidence type="ECO:0000256" key="10">
    <source>
        <dbReference type="ARBA" id="ARBA00023201"/>
    </source>
</evidence>
<dbReference type="Gene3D" id="1.20.1530.20">
    <property type="match status" value="1"/>
</dbReference>
<evidence type="ECO:0000256" key="6">
    <source>
        <dbReference type="ARBA" id="ARBA00022989"/>
    </source>
</evidence>
<dbReference type="PANTHER" id="PTHR31382">
    <property type="entry name" value="NA(+)/H(+) ANTIPORTER"/>
    <property type="match status" value="1"/>
</dbReference>
<feature type="transmembrane region" description="Helical" evidence="12">
    <location>
        <begin position="326"/>
        <end position="348"/>
    </location>
</feature>
<evidence type="ECO:0000256" key="3">
    <source>
        <dbReference type="ARBA" id="ARBA00022448"/>
    </source>
</evidence>